<evidence type="ECO:0000313" key="8">
    <source>
        <dbReference type="EMBL" id="KAF2217735.1"/>
    </source>
</evidence>
<dbReference type="SMART" id="SM00320">
    <property type="entry name" value="WD40"/>
    <property type="match status" value="2"/>
</dbReference>
<dbReference type="PROSITE" id="PS50082">
    <property type="entry name" value="WD_REPEATS_2"/>
    <property type="match status" value="2"/>
</dbReference>
<evidence type="ECO:0000256" key="3">
    <source>
        <dbReference type="ARBA" id="ARBA00022737"/>
    </source>
</evidence>
<keyword evidence="5" id="KW-0804">Transcription</keyword>
<dbReference type="SUPFAM" id="SSF50978">
    <property type="entry name" value="WD40 repeat-like"/>
    <property type="match status" value="1"/>
</dbReference>
<keyword evidence="9" id="KW-1185">Reference proteome</keyword>
<comment type="similarity">
    <text evidence="1">Belongs to the WD repeat ESC family.</text>
</comment>
<dbReference type="InterPro" id="IPR036322">
    <property type="entry name" value="WD40_repeat_dom_sf"/>
</dbReference>
<dbReference type="InterPro" id="IPR019775">
    <property type="entry name" value="WD40_repeat_CS"/>
</dbReference>
<feature type="repeat" description="WD" evidence="6">
    <location>
        <begin position="96"/>
        <end position="131"/>
    </location>
</feature>
<dbReference type="InterPro" id="IPR015943">
    <property type="entry name" value="WD40/YVTN_repeat-like_dom_sf"/>
</dbReference>
<feature type="repeat" description="WD" evidence="6">
    <location>
        <begin position="144"/>
        <end position="177"/>
    </location>
</feature>
<dbReference type="PROSITE" id="PS50294">
    <property type="entry name" value="WD_REPEATS_REGION"/>
    <property type="match status" value="2"/>
</dbReference>
<evidence type="ECO:0000256" key="6">
    <source>
        <dbReference type="PROSITE-ProRule" id="PRU00221"/>
    </source>
</evidence>
<dbReference type="AlphaFoldDB" id="A0A6A6FW68"/>
<dbReference type="PROSITE" id="PS00678">
    <property type="entry name" value="WD_REPEATS_1"/>
    <property type="match status" value="1"/>
</dbReference>
<feature type="region of interest" description="Disordered" evidence="7">
    <location>
        <begin position="254"/>
        <end position="281"/>
    </location>
</feature>
<evidence type="ECO:0000256" key="5">
    <source>
        <dbReference type="ARBA" id="ARBA00023163"/>
    </source>
</evidence>
<dbReference type="InterPro" id="IPR051243">
    <property type="entry name" value="PcG_WD-repeat"/>
</dbReference>
<accession>A0A6A6FW68</accession>
<feature type="non-terminal residue" evidence="8">
    <location>
        <position position="281"/>
    </location>
</feature>
<gene>
    <name evidence="8" type="ORF">CERZMDRAFT_22795</name>
</gene>
<reference evidence="8" key="1">
    <citation type="journal article" date="2020" name="Stud. Mycol.">
        <title>101 Dothideomycetes genomes: a test case for predicting lifestyles and emergence of pathogens.</title>
        <authorList>
            <person name="Haridas S."/>
            <person name="Albert R."/>
            <person name="Binder M."/>
            <person name="Bloem J."/>
            <person name="Labutti K."/>
            <person name="Salamov A."/>
            <person name="Andreopoulos B."/>
            <person name="Baker S."/>
            <person name="Barry K."/>
            <person name="Bills G."/>
            <person name="Bluhm B."/>
            <person name="Cannon C."/>
            <person name="Castanera R."/>
            <person name="Culley D."/>
            <person name="Daum C."/>
            <person name="Ezra D."/>
            <person name="Gonzalez J."/>
            <person name="Henrissat B."/>
            <person name="Kuo A."/>
            <person name="Liang C."/>
            <person name="Lipzen A."/>
            <person name="Lutzoni F."/>
            <person name="Magnuson J."/>
            <person name="Mondo S."/>
            <person name="Nolan M."/>
            <person name="Ohm R."/>
            <person name="Pangilinan J."/>
            <person name="Park H.-J."/>
            <person name="Ramirez L."/>
            <person name="Alfaro M."/>
            <person name="Sun H."/>
            <person name="Tritt A."/>
            <person name="Yoshinaga Y."/>
            <person name="Zwiers L.-H."/>
            <person name="Turgeon B."/>
            <person name="Goodwin S."/>
            <person name="Spatafora J."/>
            <person name="Crous P."/>
            <person name="Grigoriev I."/>
        </authorList>
    </citation>
    <scope>NUCLEOTIDE SEQUENCE</scope>
    <source>
        <strain evidence="8">SCOH1-5</strain>
    </source>
</reference>
<keyword evidence="2 6" id="KW-0853">WD repeat</keyword>
<name>A0A6A6FW68_9PEZI</name>
<dbReference type="OrthoDB" id="7318948at2759"/>
<sequence>TLYDVRFWPYGTQDDEHIFALTGGTATFVCRTRRGADPPFELLRHVHDEHATPASLNSLAWTRAPVTNKPWLCVAGDGQHHIKILDFESGTVARTLPGHGSAVNDLAVSPTTPNLLASASNDYTIRLWDLRPAYQAQPCVAVLADGHRAPVLAIKFHPNGRWLISGGIDTAVCLWSIPPLGERAPDSDWSTTSIPLTIQLPHFFTKELHPNYVDSFDFYGDLILSKAARDQADAKKYRYANEILLWRINGFDADESPSERLPVQEAGKYTGSAFPHDEDYR</sequence>
<dbReference type="PANTHER" id="PTHR10253">
    <property type="entry name" value="POLYCOMB PROTEIN"/>
    <property type="match status" value="1"/>
</dbReference>
<dbReference type="InterPro" id="IPR001680">
    <property type="entry name" value="WD40_rpt"/>
</dbReference>
<evidence type="ECO:0000313" key="9">
    <source>
        <dbReference type="Proteomes" id="UP000799539"/>
    </source>
</evidence>
<proteinExistence type="inferred from homology"/>
<keyword evidence="4" id="KW-0805">Transcription regulation</keyword>
<evidence type="ECO:0000256" key="1">
    <source>
        <dbReference type="ARBA" id="ARBA00008075"/>
    </source>
</evidence>
<organism evidence="8 9">
    <name type="scientific">Cercospora zeae-maydis SCOH1-5</name>
    <dbReference type="NCBI Taxonomy" id="717836"/>
    <lineage>
        <taxon>Eukaryota</taxon>
        <taxon>Fungi</taxon>
        <taxon>Dikarya</taxon>
        <taxon>Ascomycota</taxon>
        <taxon>Pezizomycotina</taxon>
        <taxon>Dothideomycetes</taxon>
        <taxon>Dothideomycetidae</taxon>
        <taxon>Mycosphaerellales</taxon>
        <taxon>Mycosphaerellaceae</taxon>
        <taxon>Cercospora</taxon>
    </lineage>
</organism>
<dbReference type="Pfam" id="PF00400">
    <property type="entry name" value="WD40"/>
    <property type="match status" value="2"/>
</dbReference>
<dbReference type="Proteomes" id="UP000799539">
    <property type="component" value="Unassembled WGS sequence"/>
</dbReference>
<evidence type="ECO:0000256" key="2">
    <source>
        <dbReference type="ARBA" id="ARBA00022574"/>
    </source>
</evidence>
<keyword evidence="3" id="KW-0677">Repeat</keyword>
<evidence type="ECO:0000256" key="4">
    <source>
        <dbReference type="ARBA" id="ARBA00023015"/>
    </source>
</evidence>
<dbReference type="Gene3D" id="2.130.10.10">
    <property type="entry name" value="YVTN repeat-like/Quinoprotein amine dehydrogenase"/>
    <property type="match status" value="1"/>
</dbReference>
<feature type="non-terminal residue" evidence="8">
    <location>
        <position position="1"/>
    </location>
</feature>
<evidence type="ECO:0000256" key="7">
    <source>
        <dbReference type="SAM" id="MobiDB-lite"/>
    </source>
</evidence>
<protein>
    <submittedName>
        <fullName evidence="8">Uncharacterized protein</fullName>
    </submittedName>
</protein>
<dbReference type="EMBL" id="ML992662">
    <property type="protein sequence ID" value="KAF2217735.1"/>
    <property type="molecule type" value="Genomic_DNA"/>
</dbReference>